<sequence length="67" mass="7893">METITEIAKYEFIVNREPSPPPPVLSANIINGTIFIEWSTNYEMDYTNAYLSLKFRDYRNTNTTIRQ</sequence>
<organism evidence="1 2">
    <name type="scientific">Lacinutrix neustonica</name>
    <dbReference type="NCBI Taxonomy" id="2980107"/>
    <lineage>
        <taxon>Bacteria</taxon>
        <taxon>Pseudomonadati</taxon>
        <taxon>Bacteroidota</taxon>
        <taxon>Flavobacteriia</taxon>
        <taxon>Flavobacteriales</taxon>
        <taxon>Flavobacteriaceae</taxon>
        <taxon>Lacinutrix</taxon>
    </lineage>
</organism>
<dbReference type="KEGG" id="lnu:N7U66_20535"/>
<reference evidence="1" key="1">
    <citation type="submission" date="2022-11" db="EMBL/GenBank/DDBJ databases">
        <title>Lacinutrix neustonica HL-RS19T sp. nov., isolated from the surface microlayer sample of brackish Lake Shihwa.</title>
        <authorList>
            <person name="Choi J.Y."/>
            <person name="Hwang C.Y."/>
        </authorList>
    </citation>
    <scope>NUCLEOTIDE SEQUENCE</scope>
    <source>
        <strain evidence="1">HL-RS19</strain>
    </source>
</reference>
<evidence type="ECO:0000313" key="2">
    <source>
        <dbReference type="Proteomes" id="UP001164705"/>
    </source>
</evidence>
<dbReference type="RefSeq" id="WP_267676728.1">
    <property type="nucleotide sequence ID" value="NZ_CP113088.1"/>
</dbReference>
<accession>A0A9E8MW40</accession>
<name>A0A9E8MW40_9FLAO</name>
<dbReference type="EMBL" id="CP113088">
    <property type="protein sequence ID" value="WAC02131.1"/>
    <property type="molecule type" value="Genomic_DNA"/>
</dbReference>
<dbReference type="AlphaFoldDB" id="A0A9E8MW40"/>
<protein>
    <submittedName>
        <fullName evidence="1">Uncharacterized protein</fullName>
    </submittedName>
</protein>
<proteinExistence type="predicted"/>
<gene>
    <name evidence="1" type="ORF">N7U66_20535</name>
</gene>
<keyword evidence="2" id="KW-1185">Reference proteome</keyword>
<dbReference type="Proteomes" id="UP001164705">
    <property type="component" value="Chromosome"/>
</dbReference>
<evidence type="ECO:0000313" key="1">
    <source>
        <dbReference type="EMBL" id="WAC02131.1"/>
    </source>
</evidence>